<protein>
    <submittedName>
        <fullName evidence="1">Uncharacterized protein</fullName>
    </submittedName>
</protein>
<gene>
    <name evidence="1" type="ORF">F2P81_005392</name>
</gene>
<dbReference type="AlphaFoldDB" id="A0A6A4TDH0"/>
<comment type="caution">
    <text evidence="1">The sequence shown here is derived from an EMBL/GenBank/DDBJ whole genome shotgun (WGS) entry which is preliminary data.</text>
</comment>
<sequence>MYRENELYVQCCPPLFLPFFRSSQRKTRVGETLLAATFGLPGRHDRHKTTHVFSKRVMRRGVQGCAAERNVRPNTVCERFVWIRVARSLTYRCLCHGKREICLVAGKENRATRRDREKGGGEFGFGRVHNGRNICGTGPVPWWSSPLANLPDSTRSDIFCEFDIAAGGEKEFRKMSGASFAEKCLLTFSLEDFHQHRNLKRFPNTQTRPAVTWCYQWSDGFNYGKRGSTRLVQTVANVCDSP</sequence>
<evidence type="ECO:0000313" key="1">
    <source>
        <dbReference type="EMBL" id="KAF0041860.1"/>
    </source>
</evidence>
<evidence type="ECO:0000313" key="2">
    <source>
        <dbReference type="Proteomes" id="UP000438429"/>
    </source>
</evidence>
<dbReference type="EMBL" id="VEVO01000005">
    <property type="protein sequence ID" value="KAF0041860.1"/>
    <property type="molecule type" value="Genomic_DNA"/>
</dbReference>
<dbReference type="Proteomes" id="UP000438429">
    <property type="component" value="Unassembled WGS sequence"/>
</dbReference>
<name>A0A6A4TDH0_SCOMX</name>
<reference evidence="1 2" key="1">
    <citation type="submission" date="2019-06" db="EMBL/GenBank/DDBJ databases">
        <title>Draft genomes of female and male turbot (Scophthalmus maximus).</title>
        <authorList>
            <person name="Xu H."/>
            <person name="Xu X.-W."/>
            <person name="Shao C."/>
            <person name="Chen S."/>
        </authorList>
    </citation>
    <scope>NUCLEOTIDE SEQUENCE [LARGE SCALE GENOMIC DNA]</scope>
    <source>
        <strain evidence="1">Ysfricsl-2016a</strain>
        <tissue evidence="1">Blood</tissue>
    </source>
</reference>
<organism evidence="1 2">
    <name type="scientific">Scophthalmus maximus</name>
    <name type="common">Turbot</name>
    <name type="synonym">Psetta maxima</name>
    <dbReference type="NCBI Taxonomy" id="52904"/>
    <lineage>
        <taxon>Eukaryota</taxon>
        <taxon>Metazoa</taxon>
        <taxon>Chordata</taxon>
        <taxon>Craniata</taxon>
        <taxon>Vertebrata</taxon>
        <taxon>Euteleostomi</taxon>
        <taxon>Actinopterygii</taxon>
        <taxon>Neopterygii</taxon>
        <taxon>Teleostei</taxon>
        <taxon>Neoteleostei</taxon>
        <taxon>Acanthomorphata</taxon>
        <taxon>Carangaria</taxon>
        <taxon>Pleuronectiformes</taxon>
        <taxon>Pleuronectoidei</taxon>
        <taxon>Scophthalmidae</taxon>
        <taxon>Scophthalmus</taxon>
    </lineage>
</organism>
<accession>A0A6A4TDH0</accession>
<proteinExistence type="predicted"/>